<dbReference type="Proteomes" id="UP000835052">
    <property type="component" value="Unassembled WGS sequence"/>
</dbReference>
<feature type="compositionally biased region" description="Low complexity" evidence="1">
    <location>
        <begin position="484"/>
        <end position="551"/>
    </location>
</feature>
<accession>A0A8S1GPV6</accession>
<proteinExistence type="predicted"/>
<dbReference type="OrthoDB" id="5827008at2759"/>
<feature type="compositionally biased region" description="Acidic residues" evidence="1">
    <location>
        <begin position="1"/>
        <end position="15"/>
    </location>
</feature>
<organism evidence="2 3">
    <name type="scientific">Caenorhabditis auriculariae</name>
    <dbReference type="NCBI Taxonomy" id="2777116"/>
    <lineage>
        <taxon>Eukaryota</taxon>
        <taxon>Metazoa</taxon>
        <taxon>Ecdysozoa</taxon>
        <taxon>Nematoda</taxon>
        <taxon>Chromadorea</taxon>
        <taxon>Rhabditida</taxon>
        <taxon>Rhabditina</taxon>
        <taxon>Rhabditomorpha</taxon>
        <taxon>Rhabditoidea</taxon>
        <taxon>Rhabditidae</taxon>
        <taxon>Peloderinae</taxon>
        <taxon>Caenorhabditis</taxon>
    </lineage>
</organism>
<feature type="compositionally biased region" description="Acidic residues" evidence="1">
    <location>
        <begin position="211"/>
        <end position="221"/>
    </location>
</feature>
<feature type="compositionally biased region" description="Polar residues" evidence="1">
    <location>
        <begin position="299"/>
        <end position="320"/>
    </location>
</feature>
<reference evidence="2" key="1">
    <citation type="submission" date="2020-10" db="EMBL/GenBank/DDBJ databases">
        <authorList>
            <person name="Kikuchi T."/>
        </authorList>
    </citation>
    <scope>NUCLEOTIDE SEQUENCE</scope>
    <source>
        <strain evidence="2">NKZ352</strain>
    </source>
</reference>
<gene>
    <name evidence="2" type="ORF">CAUJ_LOCUS1626</name>
</gene>
<name>A0A8S1GPV6_9PELO</name>
<feature type="compositionally biased region" description="Polar residues" evidence="1">
    <location>
        <begin position="335"/>
        <end position="373"/>
    </location>
</feature>
<feature type="region of interest" description="Disordered" evidence="1">
    <location>
        <begin position="34"/>
        <end position="175"/>
    </location>
</feature>
<sequence>MSYEFTIDDDELEEPTSEKGTMCDWYRIELPASASTLSRQIAKAQAKRAEREARRRRKDLSTVRERDDEHREEQKMSTSLSELTIPMEQRGRSRPEPRSPGALSNPEFTYASPTNSPPPDPFARGRDEPVDEEERELLELLFNGNQKAPWGKPAFPEPAGQTPVKSPQSPGLPSLATPVKVSEWLMRTPSVDAVSITSTSLNGDGPLSLMSDDEEEDEFFDASEVIENTPPRKKKEDAEVERITQGVSLCRLGNGNPMTQSLVRVEEETMADGGSRLPVADPARSARSSSVSPRPPANTEFNRNSPTYATFSVKSGTPRAQLTPSTNTQPQQQQANGNSMIRQPMTSTPLSRTTRSVLRVHNVNSAAGKTPNSLPKKPENGHVPQNGSSPAILEPAVSPIPPASMYSTPMRPTSASGAGSNRSTPSIPPEVLASRGLVKPNFERIQDLVQMQEEALRKAVLAQQEQDVDRKTSWQGELDPARQSASTHSSLGSLTSSKSVDGSALRLSAAAGGAPPAPASRIPAPSRSRLPTPRATAKRVSSVSAAAVRPAAPKPQPVGLANAVVTTADFSAPGDECF</sequence>
<evidence type="ECO:0000313" key="2">
    <source>
        <dbReference type="EMBL" id="CAD6185707.1"/>
    </source>
</evidence>
<feature type="region of interest" description="Disordered" evidence="1">
    <location>
        <begin position="463"/>
        <end position="560"/>
    </location>
</feature>
<feature type="region of interest" description="Disordered" evidence="1">
    <location>
        <begin position="1"/>
        <end position="22"/>
    </location>
</feature>
<feature type="compositionally biased region" description="Low complexity" evidence="1">
    <location>
        <begin position="321"/>
        <end position="334"/>
    </location>
</feature>
<feature type="region of interest" description="Disordered" evidence="1">
    <location>
        <begin position="196"/>
        <end position="240"/>
    </location>
</feature>
<feature type="compositionally biased region" description="Polar residues" evidence="1">
    <location>
        <begin position="405"/>
        <end position="425"/>
    </location>
</feature>
<feature type="compositionally biased region" description="Basic and acidic residues" evidence="1">
    <location>
        <begin position="47"/>
        <end position="75"/>
    </location>
</feature>
<dbReference type="AlphaFoldDB" id="A0A8S1GPV6"/>
<evidence type="ECO:0000313" key="3">
    <source>
        <dbReference type="Proteomes" id="UP000835052"/>
    </source>
</evidence>
<feature type="compositionally biased region" description="Low complexity" evidence="1">
    <location>
        <begin position="278"/>
        <end position="292"/>
    </location>
</feature>
<dbReference type="EMBL" id="CAJGYM010000003">
    <property type="protein sequence ID" value="CAD6185707.1"/>
    <property type="molecule type" value="Genomic_DNA"/>
</dbReference>
<feature type="region of interest" description="Disordered" evidence="1">
    <location>
        <begin position="268"/>
        <end position="432"/>
    </location>
</feature>
<keyword evidence="3" id="KW-1185">Reference proteome</keyword>
<protein>
    <submittedName>
        <fullName evidence="2">Uncharacterized protein</fullName>
    </submittedName>
</protein>
<comment type="caution">
    <text evidence="2">The sequence shown here is derived from an EMBL/GenBank/DDBJ whole genome shotgun (WGS) entry which is preliminary data.</text>
</comment>
<evidence type="ECO:0000256" key="1">
    <source>
        <dbReference type="SAM" id="MobiDB-lite"/>
    </source>
</evidence>